<sequence>MEIDAIFSAVDDVYVSVDIDHISTDDSVIVPENVGELVILPKRRKCYDSLIIDE</sequence>
<protein>
    <submittedName>
        <fullName evidence="1">Uncharacterized protein</fullName>
    </submittedName>
</protein>
<evidence type="ECO:0000313" key="2">
    <source>
        <dbReference type="Proteomes" id="UP000477651"/>
    </source>
</evidence>
<dbReference type="EMBL" id="JAAGYR010000033">
    <property type="protein sequence ID" value="NEN76649.1"/>
    <property type="molecule type" value="Genomic_DNA"/>
</dbReference>
<organism evidence="1 2">
    <name type="scientific">Pelistega ratti</name>
    <dbReference type="NCBI Taxonomy" id="2652177"/>
    <lineage>
        <taxon>Bacteria</taxon>
        <taxon>Pseudomonadati</taxon>
        <taxon>Pseudomonadota</taxon>
        <taxon>Betaproteobacteria</taxon>
        <taxon>Burkholderiales</taxon>
        <taxon>Alcaligenaceae</taxon>
        <taxon>Pelistega</taxon>
    </lineage>
</organism>
<name>A0A6L9Y8D0_9BURK</name>
<dbReference type="AlphaFoldDB" id="A0A6L9Y8D0"/>
<accession>A0A6L9Y8D0</accession>
<keyword evidence="2" id="KW-1185">Reference proteome</keyword>
<comment type="caution">
    <text evidence="1">The sequence shown here is derived from an EMBL/GenBank/DDBJ whole genome shotgun (WGS) entry which is preliminary data.</text>
</comment>
<proteinExistence type="predicted"/>
<dbReference type="Proteomes" id="UP000477651">
    <property type="component" value="Unassembled WGS sequence"/>
</dbReference>
<dbReference type="RefSeq" id="WP_163765083.1">
    <property type="nucleotide sequence ID" value="NZ_JAAGYR010000033.1"/>
</dbReference>
<gene>
    <name evidence="1" type="ORF">F9B74_10105</name>
</gene>
<evidence type="ECO:0000313" key="1">
    <source>
        <dbReference type="EMBL" id="NEN76649.1"/>
    </source>
</evidence>
<reference evidence="1 2" key="1">
    <citation type="submission" date="2020-02" db="EMBL/GenBank/DDBJ databases">
        <title>Pelistega sp. NLN82 were isolated from wild rodents of the Hainan Island.</title>
        <authorList>
            <person name="Niu N."/>
            <person name="Zhou J."/>
        </authorList>
    </citation>
    <scope>NUCLEOTIDE SEQUENCE [LARGE SCALE GENOMIC DNA]</scope>
    <source>
        <strain evidence="1 2">NLN82</strain>
    </source>
</reference>